<reference evidence="2" key="1">
    <citation type="submission" date="2018-05" db="EMBL/GenBank/DDBJ databases">
        <title>Leptospira yasudae sp. nov. and Leptospira stimsonii sp. nov., two pathogenic species of the genus Leptospira isolated from environmental sources.</title>
        <authorList>
            <person name="Casanovas-Massana A."/>
            <person name="Hamond C."/>
            <person name="Santos L.A."/>
            <person name="Hacker K.P."/>
            <person name="Balassiano I."/>
            <person name="Medeiros M.A."/>
            <person name="Reis M.G."/>
            <person name="Ko A.I."/>
            <person name="Wunder E.A."/>
        </authorList>
    </citation>
    <scope>NUCLEOTIDE SEQUENCE [LARGE SCALE GENOMIC DNA]</scope>
    <source>
        <strain evidence="2">AMB6-RJ</strain>
    </source>
</reference>
<dbReference type="Proteomes" id="UP000266669">
    <property type="component" value="Unassembled WGS sequence"/>
</dbReference>
<evidence type="ECO:0000313" key="1">
    <source>
        <dbReference type="EMBL" id="RHX85193.1"/>
    </source>
</evidence>
<evidence type="ECO:0000313" key="2">
    <source>
        <dbReference type="Proteomes" id="UP000266669"/>
    </source>
</evidence>
<name>A0A8B3CRG8_9LEPT</name>
<sequence length="59" mass="6966">MKKITWILKAILRFGTIKNESSNRVSEFPSFRVSEFPSFRVSEFPSFFEDRRFAGVPTF</sequence>
<accession>A0A8B3CRG8</accession>
<dbReference type="AlphaFoldDB" id="A0A8B3CRG8"/>
<gene>
    <name evidence="1" type="ORF">DLM78_13790</name>
</gene>
<comment type="caution">
    <text evidence="1">The sequence shown here is derived from an EMBL/GenBank/DDBJ whole genome shotgun (WGS) entry which is preliminary data.</text>
</comment>
<protein>
    <submittedName>
        <fullName evidence="1">Uncharacterized protein</fullName>
    </submittedName>
</protein>
<organism evidence="1 2">
    <name type="scientific">Leptospira stimsonii</name>
    <dbReference type="NCBI Taxonomy" id="2202203"/>
    <lineage>
        <taxon>Bacteria</taxon>
        <taxon>Pseudomonadati</taxon>
        <taxon>Spirochaetota</taxon>
        <taxon>Spirochaetia</taxon>
        <taxon>Leptospirales</taxon>
        <taxon>Leptospiraceae</taxon>
        <taxon>Leptospira</taxon>
    </lineage>
</organism>
<proteinExistence type="predicted"/>
<dbReference type="EMBL" id="QHCS01000003">
    <property type="protein sequence ID" value="RHX85193.1"/>
    <property type="molecule type" value="Genomic_DNA"/>
</dbReference>